<proteinExistence type="predicted"/>
<evidence type="ECO:0000313" key="3">
    <source>
        <dbReference type="EMBL" id="RDW87966.1"/>
    </source>
</evidence>
<organism evidence="3 4">
    <name type="scientific">Coleophoma crateriformis</name>
    <dbReference type="NCBI Taxonomy" id="565419"/>
    <lineage>
        <taxon>Eukaryota</taxon>
        <taxon>Fungi</taxon>
        <taxon>Dikarya</taxon>
        <taxon>Ascomycota</taxon>
        <taxon>Pezizomycotina</taxon>
        <taxon>Leotiomycetes</taxon>
        <taxon>Helotiales</taxon>
        <taxon>Dermateaceae</taxon>
        <taxon>Coleophoma</taxon>
    </lineage>
</organism>
<sequence length="473" mass="54036">MLAIGFRFRRAGILLAAVIILAFSTGILLLVLAIMRTTLSEAPEVSLFLKKLLPAGNCLCQSSANFDCRLSIFAATQDVPAGEDLAVAKDANWNFDFARDGENIGLRKDQCGSAFPGLFEDIYRAVEFRLESNESISVQDLDAIRLSRGMVRAMVIEGKLLVIESRHMDEDHRKKGLAILHSIYRSISAGAGPTPNVEFVFSIEDMVQHPMQPLWSLARRPQDENIWLMPDFGFWSWDIEDLGPFDSVVEQVVRNERERPKEDKIQKLVWRGALARAPKLRRALLDASKDKSWSDVEVLVEKDSDVSGNYMSAADQCNYMFVAHAEGRSYSGSLKYRQICDSVVIIHKMQWIQHSHYLFVASGPDQNYVEVERDFSDLDSVMEHFISHPEEARRIADNSIRIFRERYLTMAAEACYWRALLKAWSSVSFEPNKFDQETQGPARRSRGMRFENFLLLESNEQMDFEWNKRVKGV</sequence>
<keyword evidence="1" id="KW-1133">Transmembrane helix</keyword>
<accession>A0A3D8SNU6</accession>
<gene>
    <name evidence="3" type="ORF">BP5796_03660</name>
</gene>
<dbReference type="Pfam" id="PF05686">
    <property type="entry name" value="Glyco_transf_90"/>
    <property type="match status" value="1"/>
</dbReference>
<dbReference type="SMART" id="SM00672">
    <property type="entry name" value="CAP10"/>
    <property type="match status" value="1"/>
</dbReference>
<dbReference type="PANTHER" id="PTHR12203">
    <property type="entry name" value="KDEL LYS-ASP-GLU-LEU CONTAINING - RELATED"/>
    <property type="match status" value="1"/>
</dbReference>
<protein>
    <recommendedName>
        <fullName evidence="2">Glycosyl transferase CAP10 domain-containing protein</fullName>
    </recommendedName>
</protein>
<dbReference type="OrthoDB" id="202415at2759"/>
<dbReference type="Proteomes" id="UP000256328">
    <property type="component" value="Unassembled WGS sequence"/>
</dbReference>
<feature type="transmembrane region" description="Helical" evidence="1">
    <location>
        <begin position="12"/>
        <end position="35"/>
    </location>
</feature>
<dbReference type="AlphaFoldDB" id="A0A3D8SNU6"/>
<dbReference type="InterPro" id="IPR006598">
    <property type="entry name" value="CAP10"/>
</dbReference>
<dbReference type="InterPro" id="IPR051091">
    <property type="entry name" value="O-Glucosyltr/Glycosyltrsf_90"/>
</dbReference>
<keyword evidence="4" id="KW-1185">Reference proteome</keyword>
<feature type="domain" description="Glycosyl transferase CAP10" evidence="2">
    <location>
        <begin position="193"/>
        <end position="427"/>
    </location>
</feature>
<keyword evidence="1" id="KW-0472">Membrane</keyword>
<reference evidence="3 4" key="1">
    <citation type="journal article" date="2018" name="IMA Fungus">
        <title>IMA Genome-F 9: Draft genome sequence of Annulohypoxylon stygium, Aspergillus mulundensis, Berkeleyomyces basicola (syn. Thielaviopsis basicola), Ceratocystis smalleyi, two Cercospora beticola strains, Coleophoma cylindrospora, Fusarium fracticaudum, Phialophora cf. hyalina, and Morchella septimelata.</title>
        <authorList>
            <person name="Wingfield B.D."/>
            <person name="Bills G.F."/>
            <person name="Dong Y."/>
            <person name="Huang W."/>
            <person name="Nel W.J."/>
            <person name="Swalarsk-Parry B.S."/>
            <person name="Vaghefi N."/>
            <person name="Wilken P.M."/>
            <person name="An Z."/>
            <person name="de Beer Z.W."/>
            <person name="De Vos L."/>
            <person name="Chen L."/>
            <person name="Duong T.A."/>
            <person name="Gao Y."/>
            <person name="Hammerbacher A."/>
            <person name="Kikkert J.R."/>
            <person name="Li Y."/>
            <person name="Li H."/>
            <person name="Li K."/>
            <person name="Li Q."/>
            <person name="Liu X."/>
            <person name="Ma X."/>
            <person name="Naidoo K."/>
            <person name="Pethybridge S.J."/>
            <person name="Sun J."/>
            <person name="Steenkamp E.T."/>
            <person name="van der Nest M.A."/>
            <person name="van Wyk S."/>
            <person name="Wingfield M.J."/>
            <person name="Xiong C."/>
            <person name="Yue Q."/>
            <person name="Zhang X."/>
        </authorList>
    </citation>
    <scope>NUCLEOTIDE SEQUENCE [LARGE SCALE GENOMIC DNA]</scope>
    <source>
        <strain evidence="3 4">BP5796</strain>
    </source>
</reference>
<evidence type="ECO:0000313" key="4">
    <source>
        <dbReference type="Proteomes" id="UP000256328"/>
    </source>
</evidence>
<evidence type="ECO:0000259" key="2">
    <source>
        <dbReference type="SMART" id="SM00672"/>
    </source>
</evidence>
<name>A0A3D8SNU6_9HELO</name>
<dbReference type="PANTHER" id="PTHR12203:SF107">
    <property type="entry name" value="GLYCOSYL TRANSFERASE CAP10 DOMAIN-CONTAINING PROTEIN"/>
    <property type="match status" value="1"/>
</dbReference>
<keyword evidence="1" id="KW-0812">Transmembrane</keyword>
<dbReference type="EMBL" id="PDLN01000004">
    <property type="protein sequence ID" value="RDW87966.1"/>
    <property type="molecule type" value="Genomic_DNA"/>
</dbReference>
<comment type="caution">
    <text evidence="3">The sequence shown here is derived from an EMBL/GenBank/DDBJ whole genome shotgun (WGS) entry which is preliminary data.</text>
</comment>
<evidence type="ECO:0000256" key="1">
    <source>
        <dbReference type="SAM" id="Phobius"/>
    </source>
</evidence>